<name>A0A6I2LB59_9BURK</name>
<evidence type="ECO:0000256" key="1">
    <source>
        <dbReference type="SAM" id="Phobius"/>
    </source>
</evidence>
<organism evidence="2 3">
    <name type="scientific">Duganella guangzhouensis</name>
    <dbReference type="NCBI Taxonomy" id="2666084"/>
    <lineage>
        <taxon>Bacteria</taxon>
        <taxon>Pseudomonadati</taxon>
        <taxon>Pseudomonadota</taxon>
        <taxon>Betaproteobacteria</taxon>
        <taxon>Burkholderiales</taxon>
        <taxon>Oxalobacteraceae</taxon>
        <taxon>Telluria group</taxon>
        <taxon>Duganella</taxon>
    </lineage>
</organism>
<dbReference type="AlphaFoldDB" id="A0A6I2LB59"/>
<sequence length="96" mass="10855">MEIQTVETVTSQISQRVITIEGEIVQVKERLGTVEMDVAVIKSNYARREDIAQLEVKMAQMENRLLRWFFATAITLAGLSGTLAFLAARFVPQFVH</sequence>
<dbReference type="Proteomes" id="UP000433309">
    <property type="component" value="Unassembled WGS sequence"/>
</dbReference>
<comment type="caution">
    <text evidence="2">The sequence shown here is derived from an EMBL/GenBank/DDBJ whole genome shotgun (WGS) entry which is preliminary data.</text>
</comment>
<keyword evidence="3" id="KW-1185">Reference proteome</keyword>
<protein>
    <recommendedName>
        <fullName evidence="4">DUF1640 domain-containing protein</fullName>
    </recommendedName>
</protein>
<keyword evidence="1" id="KW-0472">Membrane</keyword>
<proteinExistence type="predicted"/>
<keyword evidence="1" id="KW-1133">Transmembrane helix</keyword>
<gene>
    <name evidence="2" type="ORF">GJ699_28750</name>
</gene>
<keyword evidence="1" id="KW-0812">Transmembrane</keyword>
<evidence type="ECO:0008006" key="4">
    <source>
        <dbReference type="Google" id="ProtNLM"/>
    </source>
</evidence>
<dbReference type="RefSeq" id="WP_154382859.1">
    <property type="nucleotide sequence ID" value="NZ_WKJK01000021.1"/>
</dbReference>
<reference evidence="2 3" key="1">
    <citation type="submission" date="2019-11" db="EMBL/GenBank/DDBJ databases">
        <title>Novel species isolated from a subtropical stream in China.</title>
        <authorList>
            <person name="Lu H."/>
        </authorList>
    </citation>
    <scope>NUCLEOTIDE SEQUENCE [LARGE SCALE GENOMIC DNA]</scope>
    <source>
        <strain evidence="2 3">FT80W</strain>
    </source>
</reference>
<feature type="transmembrane region" description="Helical" evidence="1">
    <location>
        <begin position="68"/>
        <end position="91"/>
    </location>
</feature>
<accession>A0A6I2LB59</accession>
<evidence type="ECO:0000313" key="2">
    <source>
        <dbReference type="EMBL" id="MRW93986.1"/>
    </source>
</evidence>
<dbReference type="EMBL" id="WKJK01000021">
    <property type="protein sequence ID" value="MRW93986.1"/>
    <property type="molecule type" value="Genomic_DNA"/>
</dbReference>
<evidence type="ECO:0000313" key="3">
    <source>
        <dbReference type="Proteomes" id="UP000433309"/>
    </source>
</evidence>